<evidence type="ECO:0000259" key="13">
    <source>
        <dbReference type="PROSITE" id="PS50880"/>
    </source>
</evidence>
<dbReference type="FunFam" id="3.90.199.10:FF:000002">
    <property type="entry name" value="DNA topoisomerase 2"/>
    <property type="match status" value="1"/>
</dbReference>
<feature type="domain" description="Topo IIA-type catalytic" evidence="14">
    <location>
        <begin position="586"/>
        <end position="1025"/>
    </location>
</feature>
<dbReference type="GO" id="GO:0000712">
    <property type="term" value="P:resolution of meiotic recombination intermediates"/>
    <property type="evidence" value="ECO:0007669"/>
    <property type="project" value="TreeGrafter"/>
</dbReference>
<dbReference type="FunFam" id="3.40.50.670:FF:000001">
    <property type="entry name" value="DNA topoisomerase 2"/>
    <property type="match status" value="1"/>
</dbReference>
<dbReference type="SUPFAM" id="SSF55874">
    <property type="entry name" value="ATPase domain of HSP90 chaperone/DNA topoisomerase II/histidine kinase"/>
    <property type="match status" value="1"/>
</dbReference>
<comment type="catalytic activity">
    <reaction evidence="1">
        <text>ATP-dependent breakage, passage and rejoining of double-stranded DNA.</text>
        <dbReference type="EC" id="5.6.2.2"/>
    </reaction>
</comment>
<dbReference type="InterPro" id="IPR013759">
    <property type="entry name" value="Topo_IIA_B_C"/>
</dbReference>
<organism evidence="15">
    <name type="scientific">viral metagenome</name>
    <dbReference type="NCBI Taxonomy" id="1070528"/>
    <lineage>
        <taxon>unclassified sequences</taxon>
        <taxon>metagenomes</taxon>
        <taxon>organismal metagenomes</taxon>
    </lineage>
</organism>
<comment type="cofactor">
    <cofactor evidence="2">
        <name>Ca(2+)</name>
        <dbReference type="ChEBI" id="CHEBI:29108"/>
    </cofactor>
</comment>
<dbReference type="EMBL" id="MN739162">
    <property type="protein sequence ID" value="QHS91440.1"/>
    <property type="molecule type" value="Genomic_DNA"/>
</dbReference>
<dbReference type="Pfam" id="PF16898">
    <property type="entry name" value="TOPRIM_C"/>
    <property type="match status" value="1"/>
</dbReference>
<protein>
    <recommendedName>
        <fullName evidence="5">DNA topoisomerase (ATP-hydrolyzing)</fullName>
        <ecNumber evidence="5">5.6.2.2</ecNumber>
    </recommendedName>
</protein>
<evidence type="ECO:0000256" key="2">
    <source>
        <dbReference type="ARBA" id="ARBA00001913"/>
    </source>
</evidence>
<dbReference type="InterPro" id="IPR006171">
    <property type="entry name" value="TOPRIM_dom"/>
</dbReference>
<evidence type="ECO:0000256" key="1">
    <source>
        <dbReference type="ARBA" id="ARBA00000185"/>
    </source>
</evidence>
<dbReference type="GO" id="GO:0003918">
    <property type="term" value="F:DNA topoisomerase type II (double strand cut, ATP-hydrolyzing) activity"/>
    <property type="evidence" value="ECO:0007669"/>
    <property type="project" value="UniProtKB-EC"/>
</dbReference>
<dbReference type="InterPro" id="IPR013757">
    <property type="entry name" value="Topo_IIA_A_a_sf"/>
</dbReference>
<evidence type="ECO:0000256" key="7">
    <source>
        <dbReference type="ARBA" id="ARBA00022741"/>
    </source>
</evidence>
<dbReference type="Pfam" id="PF00204">
    <property type="entry name" value="DNA_gyraseB"/>
    <property type="match status" value="1"/>
</dbReference>
<dbReference type="SUPFAM" id="SSF56719">
    <property type="entry name" value="Type II DNA topoisomerase"/>
    <property type="match status" value="1"/>
</dbReference>
<dbReference type="SMART" id="SM00434">
    <property type="entry name" value="TOP4c"/>
    <property type="match status" value="1"/>
</dbReference>
<keyword evidence="11" id="KW-0238">DNA-binding</keyword>
<keyword evidence="9" id="KW-0460">Magnesium</keyword>
<keyword evidence="6" id="KW-0479">Metal-binding</keyword>
<dbReference type="InterPro" id="IPR031660">
    <property type="entry name" value="TOPRIM_C"/>
</dbReference>
<dbReference type="Gene3D" id="3.30.565.10">
    <property type="entry name" value="Histidine kinase-like ATPase, C-terminal domain"/>
    <property type="match status" value="1"/>
</dbReference>
<dbReference type="InterPro" id="IPR013506">
    <property type="entry name" value="Topo_IIA_bsu_dom2"/>
</dbReference>
<dbReference type="GO" id="GO:0046872">
    <property type="term" value="F:metal ion binding"/>
    <property type="evidence" value="ECO:0007669"/>
    <property type="project" value="UniProtKB-KW"/>
</dbReference>
<name>A0A6C0BH66_9ZZZZ</name>
<dbReference type="InterPro" id="IPR001241">
    <property type="entry name" value="Topo_IIA"/>
</dbReference>
<feature type="domain" description="Toprim" evidence="13">
    <location>
        <begin position="340"/>
        <end position="454"/>
    </location>
</feature>
<dbReference type="Pfam" id="PF00521">
    <property type="entry name" value="DNA_topoisoIV"/>
    <property type="match status" value="1"/>
</dbReference>
<sequence length="1060" mass="118927">MIFGQLLTSSNYNKEEEKIVGGKNGYGAKLTNIFSKEFSVKITTPSSSTMTTYTWTDNMTKMDKVKVNKVKSSTALTTIAYTPDLSRFHWSSTDDAEGEVKEIPADMMDVLTTRCYDAAVCVPGCAIYLNGTQIPVMSLMSYMDLFCPLEEGLPEQVKKLTPKKRRDALIAFDSAGERWEIGAILTSTLYKDSPPDDRHLSFVNGILTRRGGKHVEYVAKQVLTDFCEKAKKKKIEITPNLIKDSLTWFIRSVIVNPSFDTQTKECLTTPASKFGSKPVISEKFVDSLIKIGLLDEAQHILAARELKDAKKTDGKKRATVRGIVKLEDALWAGTAKSNECTLILTEGDSAASTAISGLKVVGRERYGVFPLRGKLLNVKEANLAKKNNNAELNQIKQILGLEYGKKYTKLEQLRYGRVMIMTDQDVDGSHIKGLLINLFHTEWPNLLKMGFLCCLMTPLLKVSKGSTTLSFYSQQDYDVWFAGPESGGGKGWKAKYYKGLGTSTAAEAREYFENMHTVDFQWDDPSDDAIDMAFNKKRADDRKTWLSTYDIKRVLVIKKGGSQVPYTKFINDELIHFSSADNIRSLPSILDGLKPGQRKILWACLKRNLTQEIRVAQLAGYVSEIAAYHHGEASLNSTIIGMAQIYVGANNINLLAPSGQFGTRLMGGKDSASPRYIHTYLESIIRSIYRKEDEPVLSYTDDDGTPVEPVNYYSTIPMILVNGSIGIGTGFSTDILPYNPTDLVAAIKSRLSDGVDLTTWTFKPWWLGFRGDVRPMPDKKGWLTSGIIEFPNEEKFQIRIKELPVGFWTRDYKEFLESMLAGETPGIDEQGGKLTLRSFEEAYNDVDVDFILTLTEDAYWLAKTYLSEFMVKFRLISSFRITNMVAFDSCGKIHRYSHVGEILEEFITARLDIYQKRKAHKLASLKSSLIELRAKMAFIAAVISGSLVIGKTEDSVLLAGLKALSLPHLSAQNDTLDDFEYLLRMRIDRMKASAVHTLELEIKGVEDEVRVLENMTPENLWLSDLDDFMAAWLPYQTHRAEINKADPAGPKVTKKKVVKK</sequence>
<dbReference type="Gene3D" id="1.10.268.10">
    <property type="entry name" value="Topoisomerase, domain 3"/>
    <property type="match status" value="1"/>
</dbReference>
<dbReference type="PRINTS" id="PR01158">
    <property type="entry name" value="TOPISMRASEII"/>
</dbReference>
<dbReference type="Gene3D" id="3.30.1360.40">
    <property type="match status" value="1"/>
</dbReference>
<dbReference type="InterPro" id="IPR018522">
    <property type="entry name" value="TopoIIA_CS"/>
</dbReference>
<dbReference type="GO" id="GO:0005634">
    <property type="term" value="C:nucleus"/>
    <property type="evidence" value="ECO:0007669"/>
    <property type="project" value="TreeGrafter"/>
</dbReference>
<dbReference type="PROSITE" id="PS52040">
    <property type="entry name" value="TOPO_IIA"/>
    <property type="match status" value="1"/>
</dbReference>
<evidence type="ECO:0000256" key="11">
    <source>
        <dbReference type="ARBA" id="ARBA00023125"/>
    </source>
</evidence>
<dbReference type="PROSITE" id="PS50880">
    <property type="entry name" value="TOPRIM"/>
    <property type="match status" value="1"/>
</dbReference>
<proteinExistence type="inferred from homology"/>
<keyword evidence="7" id="KW-0547">Nucleotide-binding</keyword>
<dbReference type="InterPro" id="IPR014721">
    <property type="entry name" value="Ribsml_uS5_D2-typ_fold_subgr"/>
</dbReference>
<comment type="cofactor">
    <cofactor evidence="3">
        <name>Mg(2+)</name>
        <dbReference type="ChEBI" id="CHEBI:18420"/>
    </cofactor>
</comment>
<dbReference type="GO" id="GO:0005524">
    <property type="term" value="F:ATP binding"/>
    <property type="evidence" value="ECO:0007669"/>
    <property type="project" value="UniProtKB-KW"/>
</dbReference>
<dbReference type="InterPro" id="IPR013758">
    <property type="entry name" value="Topo_IIA_A/C_ab"/>
</dbReference>
<dbReference type="Pfam" id="PF01751">
    <property type="entry name" value="Toprim"/>
    <property type="match status" value="1"/>
</dbReference>
<dbReference type="PANTHER" id="PTHR10169">
    <property type="entry name" value="DNA TOPOISOMERASE/GYRASE"/>
    <property type="match status" value="1"/>
</dbReference>
<dbReference type="InterPro" id="IPR001154">
    <property type="entry name" value="TopoII_euk"/>
</dbReference>
<dbReference type="Gene3D" id="3.90.199.10">
    <property type="entry name" value="Topoisomerase II, domain 5"/>
    <property type="match status" value="1"/>
</dbReference>
<keyword evidence="12" id="KW-0413">Isomerase</keyword>
<dbReference type="InterPro" id="IPR020568">
    <property type="entry name" value="Ribosomal_Su5_D2-typ_SF"/>
</dbReference>
<evidence type="ECO:0000259" key="14">
    <source>
        <dbReference type="PROSITE" id="PS52040"/>
    </source>
</evidence>
<evidence type="ECO:0000256" key="10">
    <source>
        <dbReference type="ARBA" id="ARBA00023029"/>
    </source>
</evidence>
<evidence type="ECO:0000256" key="8">
    <source>
        <dbReference type="ARBA" id="ARBA00022840"/>
    </source>
</evidence>
<dbReference type="PROSITE" id="PS00177">
    <property type="entry name" value="TOPOISOMERASE_II"/>
    <property type="match status" value="1"/>
</dbReference>
<evidence type="ECO:0000256" key="3">
    <source>
        <dbReference type="ARBA" id="ARBA00001946"/>
    </source>
</evidence>
<dbReference type="InterPro" id="IPR050634">
    <property type="entry name" value="DNA_Topoisomerase_II"/>
</dbReference>
<dbReference type="GO" id="GO:0000819">
    <property type="term" value="P:sister chromatid segregation"/>
    <property type="evidence" value="ECO:0007669"/>
    <property type="project" value="TreeGrafter"/>
</dbReference>
<evidence type="ECO:0000313" key="15">
    <source>
        <dbReference type="EMBL" id="QHS91440.1"/>
    </source>
</evidence>
<dbReference type="InterPro" id="IPR002205">
    <property type="entry name" value="Topo_IIA_dom_A"/>
</dbReference>
<dbReference type="EC" id="5.6.2.2" evidence="5"/>
<dbReference type="GO" id="GO:0006265">
    <property type="term" value="P:DNA topological change"/>
    <property type="evidence" value="ECO:0007669"/>
    <property type="project" value="InterPro"/>
</dbReference>
<dbReference type="SMART" id="SM00433">
    <property type="entry name" value="TOP2c"/>
    <property type="match status" value="1"/>
</dbReference>
<dbReference type="Gene3D" id="3.40.50.670">
    <property type="match status" value="1"/>
</dbReference>
<dbReference type="AlphaFoldDB" id="A0A6C0BH66"/>
<evidence type="ECO:0000256" key="5">
    <source>
        <dbReference type="ARBA" id="ARBA00012895"/>
    </source>
</evidence>
<dbReference type="Gene3D" id="3.30.230.10">
    <property type="match status" value="1"/>
</dbReference>
<dbReference type="GO" id="GO:0003677">
    <property type="term" value="F:DNA binding"/>
    <property type="evidence" value="ECO:0007669"/>
    <property type="project" value="UniProtKB-KW"/>
</dbReference>
<accession>A0A6C0BH66</accession>
<keyword evidence="10" id="KW-0799">Topoisomerase</keyword>
<evidence type="ECO:0000256" key="9">
    <source>
        <dbReference type="ARBA" id="ARBA00022842"/>
    </source>
</evidence>
<reference evidence="15" key="1">
    <citation type="journal article" date="2020" name="Nature">
        <title>Giant virus diversity and host interactions through global metagenomics.</title>
        <authorList>
            <person name="Schulz F."/>
            <person name="Roux S."/>
            <person name="Paez-Espino D."/>
            <person name="Jungbluth S."/>
            <person name="Walsh D.A."/>
            <person name="Denef V.J."/>
            <person name="McMahon K.D."/>
            <person name="Konstantinidis K.T."/>
            <person name="Eloe-Fadrosh E.A."/>
            <person name="Kyrpides N.C."/>
            <person name="Woyke T."/>
        </authorList>
    </citation>
    <scope>NUCLEOTIDE SEQUENCE</scope>
    <source>
        <strain evidence="15">GVMAG-M-3300013006-15</strain>
    </source>
</reference>
<comment type="similarity">
    <text evidence="4">Belongs to the type II topoisomerase family.</text>
</comment>
<dbReference type="InterPro" id="IPR036890">
    <property type="entry name" value="HATPase_C_sf"/>
</dbReference>
<dbReference type="PANTHER" id="PTHR10169:SF38">
    <property type="entry name" value="DNA TOPOISOMERASE 2"/>
    <property type="match status" value="1"/>
</dbReference>
<evidence type="ECO:0000256" key="4">
    <source>
        <dbReference type="ARBA" id="ARBA00011080"/>
    </source>
</evidence>
<evidence type="ECO:0000256" key="12">
    <source>
        <dbReference type="ARBA" id="ARBA00023235"/>
    </source>
</evidence>
<evidence type="ECO:0000256" key="6">
    <source>
        <dbReference type="ARBA" id="ARBA00022723"/>
    </source>
</evidence>
<dbReference type="PRINTS" id="PR00418">
    <property type="entry name" value="TPI2FAMILY"/>
</dbReference>
<dbReference type="InterPro" id="IPR013760">
    <property type="entry name" value="Topo_IIA-like_dom_sf"/>
</dbReference>
<dbReference type="SUPFAM" id="SSF54211">
    <property type="entry name" value="Ribosomal protein S5 domain 2-like"/>
    <property type="match status" value="1"/>
</dbReference>
<keyword evidence="8" id="KW-0067">ATP-binding</keyword>
<dbReference type="Gene3D" id="3.30.1490.30">
    <property type="match status" value="1"/>
</dbReference>